<dbReference type="FunCoup" id="A0A287KP21">
    <property type="interactions" value="2787"/>
</dbReference>
<dbReference type="GO" id="GO:0048608">
    <property type="term" value="P:reproductive structure development"/>
    <property type="evidence" value="ECO:0007669"/>
    <property type="project" value="UniProtKB-ARBA"/>
</dbReference>
<feature type="domain" description="Aminoacyl-tRNA synthetase class Ia" evidence="11">
    <location>
        <begin position="25"/>
        <end position="107"/>
    </location>
</feature>
<dbReference type="InterPro" id="IPR002300">
    <property type="entry name" value="aa-tRNA-synth_Ia"/>
</dbReference>
<dbReference type="Gene3D" id="1.10.730.10">
    <property type="entry name" value="Isoleucyl-tRNA Synthetase, Domain 1"/>
    <property type="match status" value="1"/>
</dbReference>
<evidence type="ECO:0000256" key="4">
    <source>
        <dbReference type="ARBA" id="ARBA00022741"/>
    </source>
</evidence>
<dbReference type="PANTHER" id="PTHR45794:SF1">
    <property type="entry name" value="LEUCINE--TRNA LIGASE, CYTOPLASMIC"/>
    <property type="match status" value="1"/>
</dbReference>
<evidence type="ECO:0000256" key="8">
    <source>
        <dbReference type="ARBA" id="ARBA00030520"/>
    </source>
</evidence>
<proteinExistence type="inferred from homology"/>
<dbReference type="InterPro" id="IPR014729">
    <property type="entry name" value="Rossmann-like_a/b/a_fold"/>
</dbReference>
<dbReference type="GO" id="GO:0009791">
    <property type="term" value="P:post-embryonic development"/>
    <property type="evidence" value="ECO:0007669"/>
    <property type="project" value="UniProtKB-ARBA"/>
</dbReference>
<dbReference type="Proteomes" id="UP000011116">
    <property type="component" value="Chromosome 3H"/>
</dbReference>
<dbReference type="OMA" id="KPTCLME"/>
<evidence type="ECO:0000256" key="10">
    <source>
        <dbReference type="RuleBase" id="RU363035"/>
    </source>
</evidence>
<dbReference type="GO" id="GO:0004823">
    <property type="term" value="F:leucine-tRNA ligase activity"/>
    <property type="evidence" value="ECO:0000318"/>
    <property type="project" value="GO_Central"/>
</dbReference>
<dbReference type="FunFam" id="3.90.740.10:FF:000001">
    <property type="entry name" value="Leucine--tRNA ligase, cytoplasmic"/>
    <property type="match status" value="1"/>
</dbReference>
<dbReference type="GO" id="GO:0002161">
    <property type="term" value="F:aminoacyl-tRNA deacylase activity"/>
    <property type="evidence" value="ECO:0007669"/>
    <property type="project" value="InterPro"/>
</dbReference>
<dbReference type="RefSeq" id="XP_044975578.1">
    <property type="nucleotide sequence ID" value="XM_045119643.1"/>
</dbReference>
<evidence type="ECO:0000256" key="7">
    <source>
        <dbReference type="ARBA" id="ARBA00023146"/>
    </source>
</evidence>
<dbReference type="GO" id="GO:0006429">
    <property type="term" value="P:leucyl-tRNA aminoacylation"/>
    <property type="evidence" value="ECO:0000318"/>
    <property type="project" value="GO_Central"/>
</dbReference>
<dbReference type="InParanoid" id="A0A287KP21"/>
<keyword evidence="5 10" id="KW-0067">ATP-binding</keyword>
<dbReference type="Gene3D" id="3.90.740.10">
    <property type="entry name" value="Valyl/Leucyl/Isoleucyl-tRNA synthetase, editing domain"/>
    <property type="match status" value="1"/>
</dbReference>
<dbReference type="Pfam" id="PF08264">
    <property type="entry name" value="Anticodon_1"/>
    <property type="match status" value="1"/>
</dbReference>
<dbReference type="InterPro" id="IPR001412">
    <property type="entry name" value="aa-tRNA-synth_I_CS"/>
</dbReference>
<keyword evidence="4 10" id="KW-0547">Nucleotide-binding</keyword>
<keyword evidence="14" id="KW-1185">Reference proteome</keyword>
<reference evidence="13" key="2">
    <citation type="submission" date="2020-10" db="EMBL/GenBank/DDBJ databases">
        <authorList>
            <person name="Scholz U."/>
            <person name="Mascher M."/>
            <person name="Fiebig A."/>
        </authorList>
    </citation>
    <scope>NUCLEOTIDE SEQUENCE [LARGE SCALE GENOMIC DNA]</scope>
    <source>
        <strain evidence="13">cv. Morex</strain>
    </source>
</reference>
<dbReference type="InterPro" id="IPR009080">
    <property type="entry name" value="tRNAsynth_Ia_anticodon-bd"/>
</dbReference>
<dbReference type="NCBIfam" id="TIGR00395">
    <property type="entry name" value="leuS_arch"/>
    <property type="match status" value="1"/>
</dbReference>
<evidence type="ECO:0000256" key="2">
    <source>
        <dbReference type="ARBA" id="ARBA00013164"/>
    </source>
</evidence>
<dbReference type="InterPro" id="IPR004493">
    <property type="entry name" value="Leu-tRNA-synth_Ia_arc/euk"/>
</dbReference>
<accession>A0A287KP21</accession>
<dbReference type="PANTHER" id="PTHR45794">
    <property type="entry name" value="LEUCYL-TRNA SYNTHETASE"/>
    <property type="match status" value="1"/>
</dbReference>
<dbReference type="SUPFAM" id="SSF47323">
    <property type="entry name" value="Anticodon-binding domain of a subclass of class I aminoacyl-tRNA synthetases"/>
    <property type="match status" value="1"/>
</dbReference>
<dbReference type="OrthoDB" id="2016852at2759"/>
<dbReference type="Gramene" id="HORVU.MOREX.r2.3HG0208150.1">
    <property type="protein sequence ID" value="HORVU.MOREX.r2.3HG0208150.1.CDS.1"/>
    <property type="gene ID" value="HORVU.MOREX.r2.3HG0208150"/>
</dbReference>
<dbReference type="InterPro" id="IPR009008">
    <property type="entry name" value="Val/Leu/Ile-tRNA-synth_edit"/>
</dbReference>
<evidence type="ECO:0000256" key="5">
    <source>
        <dbReference type="ARBA" id="ARBA00022840"/>
    </source>
</evidence>
<feature type="domain" description="Aminoacyl-tRNA synthetase class Ia" evidence="11">
    <location>
        <begin position="187"/>
        <end position="756"/>
    </location>
</feature>
<keyword evidence="7 10" id="KW-0030">Aminoacyl-tRNA synthetase</keyword>
<dbReference type="SMR" id="A0A287KP21"/>
<evidence type="ECO:0000256" key="9">
    <source>
        <dbReference type="ARBA" id="ARBA00047469"/>
    </source>
</evidence>
<dbReference type="PROSITE" id="PS00178">
    <property type="entry name" value="AA_TRNA_LIGASE_I"/>
    <property type="match status" value="1"/>
</dbReference>
<dbReference type="Gene3D" id="3.40.50.620">
    <property type="entry name" value="HUPs"/>
    <property type="match status" value="1"/>
</dbReference>
<keyword evidence="3 10" id="KW-0436">Ligase</keyword>
<reference evidence="14" key="1">
    <citation type="journal article" date="2012" name="Nature">
        <title>A physical, genetic and functional sequence assembly of the barley genome.</title>
        <authorList>
            <consortium name="The International Barley Genome Sequencing Consortium"/>
            <person name="Mayer K.F."/>
            <person name="Waugh R."/>
            <person name="Brown J.W."/>
            <person name="Schulman A."/>
            <person name="Langridge P."/>
            <person name="Platzer M."/>
            <person name="Fincher G.B."/>
            <person name="Muehlbauer G.J."/>
            <person name="Sato K."/>
            <person name="Close T.J."/>
            <person name="Wise R.P."/>
            <person name="Stein N."/>
        </authorList>
    </citation>
    <scope>NUCLEOTIDE SEQUENCE [LARGE SCALE GENOMIC DNA]</scope>
    <source>
        <strain evidence="14">cv. Morex</strain>
    </source>
</reference>
<evidence type="ECO:0000256" key="1">
    <source>
        <dbReference type="ARBA" id="ARBA00005594"/>
    </source>
</evidence>
<dbReference type="CDD" id="cd00812">
    <property type="entry name" value="LeuRS_core"/>
    <property type="match status" value="1"/>
</dbReference>
<dbReference type="KEGG" id="hvg:123443308"/>
<evidence type="ECO:0000313" key="14">
    <source>
        <dbReference type="Proteomes" id="UP000011116"/>
    </source>
</evidence>
<dbReference type="CDD" id="cd07959">
    <property type="entry name" value="Anticodon_Ia_Leu_AEc"/>
    <property type="match status" value="1"/>
</dbReference>
<evidence type="ECO:0000259" key="12">
    <source>
        <dbReference type="Pfam" id="PF08264"/>
    </source>
</evidence>
<dbReference type="Gramene" id="HORVU.MOREX.r3.3HG0250640.1">
    <property type="protein sequence ID" value="HORVU.MOREX.r3.3HG0250640.1.CDS1"/>
    <property type="gene ID" value="HORVU.MOREX.r3.3HG0250640"/>
</dbReference>
<dbReference type="EC" id="6.1.1.4" evidence="2"/>
<dbReference type="ExpressionAtlas" id="A0A287KP21">
    <property type="expression patterns" value="baseline"/>
</dbReference>
<evidence type="ECO:0000256" key="3">
    <source>
        <dbReference type="ARBA" id="ARBA00022598"/>
    </source>
</evidence>
<dbReference type="Pfam" id="PF00133">
    <property type="entry name" value="tRNA-synt_1"/>
    <property type="match status" value="2"/>
</dbReference>
<gene>
    <name evidence="13" type="primary">LOC123443308</name>
</gene>
<organism evidence="13 14">
    <name type="scientific">Hordeum vulgare subsp. vulgare</name>
    <name type="common">Domesticated barley</name>
    <dbReference type="NCBI Taxonomy" id="112509"/>
    <lineage>
        <taxon>Eukaryota</taxon>
        <taxon>Viridiplantae</taxon>
        <taxon>Streptophyta</taxon>
        <taxon>Embryophyta</taxon>
        <taxon>Tracheophyta</taxon>
        <taxon>Spermatophyta</taxon>
        <taxon>Magnoliopsida</taxon>
        <taxon>Liliopsida</taxon>
        <taxon>Poales</taxon>
        <taxon>Poaceae</taxon>
        <taxon>BOP clade</taxon>
        <taxon>Pooideae</taxon>
        <taxon>Triticodae</taxon>
        <taxon>Triticeae</taxon>
        <taxon>Hordeinae</taxon>
        <taxon>Hordeum</taxon>
    </lineage>
</organism>
<dbReference type="GO" id="GO:0005524">
    <property type="term" value="F:ATP binding"/>
    <property type="evidence" value="ECO:0007669"/>
    <property type="project" value="UniProtKB-KW"/>
</dbReference>
<dbReference type="FunFam" id="1.10.730.10:FF:000020">
    <property type="entry name" value="Leucine--tRNA ligase cytoplasmic"/>
    <property type="match status" value="1"/>
</dbReference>
<sequence length="1094" mass="122867">MSSNAEEPKSHARRDLLLKIQTDAQTCWEESKVFQAEPGSGPPGPGEKFFGNFPYPYMNGLLHLGHAFSLSKLEFGAAYHRLCGSNVLLPFGFHCTGMPIKASADKLAREIQQYGNPPVFSAAEDNSSAEVGDDSQADQAAVAPGQFKSKKSKAAAKTGLQKFQWEIMKGFGLSDEAIAKFQDPSHWLTYFPPLAKEDLKDFGLGCDWRRSFITTDMNPFYDAFVRWQMRKLKKMGKVVKDMRYTIYSPLDGQPCADHDRASGEGVQPQEYVLIKMMVIPPFPHKLKALEGKNVYLAAATLRPETMYGQTNCWVLPDGNYGAFEINETDVFIVTARSALNLAYQHLSRVPEKPTCLAEFTGNDLIGLPLKSPLSFNEIIYALPMLTILTDKGTGIVTSVPSDSPDDYMALQDLITKPALRQKYGVQDEWVLPFNIIPIINIPEFGDKSAEKVCLDLKIKSQNDKEKLAEAKRMTYLKGFTDGVMIAGEFDGRKVQEAKPLIKNKLLGEGSAVLYSEPEKKVMSRSGDECVVALTDQWYITYGETEWKQKAVKCLENMNTFSAETRNGFEHTLGWLNQWACSRSFGLGTRIPWDEQFLVESLSDSTLYMAYYTIAHHLQNGNMYGEEISSIKPEEMTDEVWEYVFCDGPAPNSNIPPVLLSKMKQEFKYWYPFDIRVSGKDLIQNHLTFSIYNHTALLPEHHWPRGFRCNGHLMLNSEKMSKSTGNFLTLKEAILKYSSDATRFALADAGDGMDDANFVTETANAAILRLTKEIAWMEEVIAAESSLRGGPPSTYADHVFANEINIAVKESEKSYNAFMFRDALKSGFYDLQLARDEYRLSCGAAGMNRELLGRFMEVQTRLITPICPHYAEHVWQKILKKEGFAIKAGWPVAGTPDPTLRSANKYLQDSIVLMRKLLQKQESGSKKPKKGAAPPPSAENKLTVGLIYVNEHYDGWKEQCLRVLQSNFDSQACSFAPDEEINEALRNCFIDRESNFKQVQKLCMPFIRFKKDEARNVGPQALNLKLPFGEINVLEENLELIRRQLGLEHVEVLSALDGAARAKAGKHASLLDKNPPSPGEPVAIFMSKQEFEVQI</sequence>
<comment type="catalytic activity">
    <reaction evidence="9">
        <text>tRNA(Leu) + L-leucine + ATP = L-leucyl-tRNA(Leu) + AMP + diphosphate</text>
        <dbReference type="Rhea" id="RHEA:11688"/>
        <dbReference type="Rhea" id="RHEA-COMP:9613"/>
        <dbReference type="Rhea" id="RHEA-COMP:9622"/>
        <dbReference type="ChEBI" id="CHEBI:30616"/>
        <dbReference type="ChEBI" id="CHEBI:33019"/>
        <dbReference type="ChEBI" id="CHEBI:57427"/>
        <dbReference type="ChEBI" id="CHEBI:78442"/>
        <dbReference type="ChEBI" id="CHEBI:78494"/>
        <dbReference type="ChEBI" id="CHEBI:456215"/>
        <dbReference type="EC" id="6.1.1.4"/>
    </reaction>
</comment>
<dbReference type="InterPro" id="IPR013155">
    <property type="entry name" value="M/V/L/I-tRNA-synth_anticd-bd"/>
</dbReference>
<evidence type="ECO:0000259" key="11">
    <source>
        <dbReference type="Pfam" id="PF00133"/>
    </source>
</evidence>
<keyword evidence="6 10" id="KW-0648">Protein biosynthesis</keyword>
<protein>
    <recommendedName>
        <fullName evidence="2">leucine--tRNA ligase</fullName>
        <ecNumber evidence="2">6.1.1.4</ecNumber>
    </recommendedName>
    <alternativeName>
        <fullName evidence="8">Leucyl-tRNA synthetase</fullName>
    </alternativeName>
</protein>
<evidence type="ECO:0000313" key="13">
    <source>
        <dbReference type="EnsemblPlants" id="HORVU.MOREX.r3.3HG0250640.1.CDS1"/>
    </source>
</evidence>
<feature type="domain" description="Methionyl/Valyl/Leucyl/Isoleucyl-tRNA synthetase anticodon-binding" evidence="12">
    <location>
        <begin position="796"/>
        <end position="929"/>
    </location>
</feature>
<dbReference type="EnsemblPlants" id="HORVU.MOREX.r3.3HG0250640.1">
    <property type="protein sequence ID" value="HORVU.MOREX.r3.3HG0250640.1.CDS1"/>
    <property type="gene ID" value="HORVU.MOREX.r3.3HG0250640"/>
</dbReference>
<comment type="similarity">
    <text evidence="1 10">Belongs to the class-I aminoacyl-tRNA synthetase family.</text>
</comment>
<dbReference type="SUPFAM" id="SSF52374">
    <property type="entry name" value="Nucleotidylyl transferase"/>
    <property type="match status" value="1"/>
</dbReference>
<evidence type="ECO:0000256" key="6">
    <source>
        <dbReference type="ARBA" id="ARBA00022917"/>
    </source>
</evidence>
<dbReference type="AlphaFoldDB" id="A0A287KP21"/>
<name>A0A287KP21_HORVV</name>
<dbReference type="GeneID" id="123443308"/>
<dbReference type="STRING" id="112509.A0A287KP21"/>
<dbReference type="PaxDb" id="4513-MLOC_68654.1"/>
<reference evidence="13" key="3">
    <citation type="submission" date="2022-01" db="UniProtKB">
        <authorList>
            <consortium name="EnsemblPlants"/>
        </authorList>
    </citation>
    <scope>IDENTIFICATION</scope>
    <source>
        <strain evidence="13">subsp. vulgare</strain>
    </source>
</reference>
<dbReference type="SUPFAM" id="SSF50677">
    <property type="entry name" value="ValRS/IleRS/LeuRS editing domain"/>
    <property type="match status" value="1"/>
</dbReference>